<dbReference type="Proteomes" id="UP000199034">
    <property type="component" value="Unassembled WGS sequence"/>
</dbReference>
<organism evidence="1 2">
    <name type="scientific">Nocardioides lianchengensis</name>
    <dbReference type="NCBI Taxonomy" id="1045774"/>
    <lineage>
        <taxon>Bacteria</taxon>
        <taxon>Bacillati</taxon>
        <taxon>Actinomycetota</taxon>
        <taxon>Actinomycetes</taxon>
        <taxon>Propionibacteriales</taxon>
        <taxon>Nocardioidaceae</taxon>
        <taxon>Nocardioides</taxon>
    </lineage>
</organism>
<accession>A0A1G6L0L2</accession>
<dbReference type="AlphaFoldDB" id="A0A1G6L0L2"/>
<keyword evidence="2" id="KW-1185">Reference proteome</keyword>
<protein>
    <submittedName>
        <fullName evidence="1">Uncharacterized protein</fullName>
    </submittedName>
</protein>
<dbReference type="STRING" id="1045774.SAMN05421872_10276"/>
<reference evidence="1 2" key="1">
    <citation type="submission" date="2016-10" db="EMBL/GenBank/DDBJ databases">
        <authorList>
            <person name="de Groot N.N."/>
        </authorList>
    </citation>
    <scope>NUCLEOTIDE SEQUENCE [LARGE SCALE GENOMIC DNA]</scope>
    <source>
        <strain evidence="1 2">CGMCC 4.6858</strain>
    </source>
</reference>
<proteinExistence type="predicted"/>
<name>A0A1G6L0L2_9ACTN</name>
<dbReference type="EMBL" id="FMZM01000002">
    <property type="protein sequence ID" value="SDC36870.1"/>
    <property type="molecule type" value="Genomic_DNA"/>
</dbReference>
<sequence>MGRIGIVVGLVGALVAGLVVGFGVGWAVSGGSDDADLACAAAERLPAELPDTEDGDDPPGIGLLNRVAGVGLLAQGAGQTGDSQGDLDDLGRAGQELSRVLQTLRLEDYSDARDALLRACDDR</sequence>
<dbReference type="RefSeq" id="WP_090851015.1">
    <property type="nucleotide sequence ID" value="NZ_FMZM01000002.1"/>
</dbReference>
<evidence type="ECO:0000313" key="2">
    <source>
        <dbReference type="Proteomes" id="UP000199034"/>
    </source>
</evidence>
<gene>
    <name evidence="1" type="ORF">SAMN05421872_10276</name>
</gene>
<evidence type="ECO:0000313" key="1">
    <source>
        <dbReference type="EMBL" id="SDC36870.1"/>
    </source>
</evidence>